<organism evidence="1 2">
    <name type="scientific">Gandjariella thermophila</name>
    <dbReference type="NCBI Taxonomy" id="1931992"/>
    <lineage>
        <taxon>Bacteria</taxon>
        <taxon>Bacillati</taxon>
        <taxon>Actinomycetota</taxon>
        <taxon>Actinomycetes</taxon>
        <taxon>Pseudonocardiales</taxon>
        <taxon>Pseudonocardiaceae</taxon>
        <taxon>Gandjariella</taxon>
    </lineage>
</organism>
<comment type="caution">
    <text evidence="1">The sequence shown here is derived from an EMBL/GenBank/DDBJ whole genome shotgun (WGS) entry which is preliminary data.</text>
</comment>
<reference evidence="2" key="1">
    <citation type="submission" date="2019-04" db="EMBL/GenBank/DDBJ databases">
        <title>Draft genome sequence of Pseudonocardiaceae bacterium SL3-2-4.</title>
        <authorList>
            <person name="Ningsih F."/>
            <person name="Yokota A."/>
            <person name="Sakai Y."/>
            <person name="Nanatani K."/>
            <person name="Yabe S."/>
            <person name="Oetari A."/>
            <person name="Sjamsuridzal W."/>
        </authorList>
    </citation>
    <scope>NUCLEOTIDE SEQUENCE [LARGE SCALE GENOMIC DNA]</scope>
    <source>
        <strain evidence="2">SL3-2-4</strain>
    </source>
</reference>
<dbReference type="EMBL" id="BJFL01000028">
    <property type="protein sequence ID" value="GDY32746.1"/>
    <property type="molecule type" value="Genomic_DNA"/>
</dbReference>
<dbReference type="AlphaFoldDB" id="A0A4D4JEF1"/>
<dbReference type="Proteomes" id="UP000298860">
    <property type="component" value="Unassembled WGS sequence"/>
</dbReference>
<gene>
    <name evidence="1" type="ORF">GTS_43790</name>
</gene>
<accession>A0A4D4JEF1</accession>
<evidence type="ECO:0000313" key="2">
    <source>
        <dbReference type="Proteomes" id="UP000298860"/>
    </source>
</evidence>
<sequence>MAGDETLCSAPRGVCPEHGDTLLPTWRGTRCAVRGCRRRWRGDRWAKPCTEPMVAVVENPETGRRYRLCAAHLAIERAEIPGLRVIPREE</sequence>
<protein>
    <submittedName>
        <fullName evidence="1">Uncharacterized protein</fullName>
    </submittedName>
</protein>
<proteinExistence type="predicted"/>
<name>A0A4D4JEF1_9PSEU</name>
<evidence type="ECO:0000313" key="1">
    <source>
        <dbReference type="EMBL" id="GDY32746.1"/>
    </source>
</evidence>
<keyword evidence="2" id="KW-1185">Reference proteome</keyword>